<gene>
    <name evidence="1" type="ORF">MU1_33640</name>
</gene>
<evidence type="ECO:0008006" key="3">
    <source>
        <dbReference type="Google" id="ProtNLM"/>
    </source>
</evidence>
<dbReference type="Proteomes" id="UP001157114">
    <property type="component" value="Unassembled WGS sequence"/>
</dbReference>
<proteinExistence type="predicted"/>
<name>A0ABQ6GDI9_9BACL</name>
<sequence length="222" mass="24837">MNEFASYYSKNVIVEISGTTPVHGLLIAAGIDLVVLLREQKYYYIPMSHVHRVTLDAKANQEDYSHSHGISFMEQEEPLGLMLQKAIDLFVDISVSSHKPVSGYLREIKSDYLILQSPVYRTIFVSLNHLKWLIPYSSHYMPFGQSAETVRTPMSKDLESVNKFEDLFTFESGNKVVINFGSASEQIGIINAVGSGIVDLTDASGNNGMYPLSHIKTLFVPK</sequence>
<keyword evidence="2" id="KW-1185">Reference proteome</keyword>
<dbReference type="RefSeq" id="WP_284239809.1">
    <property type="nucleotide sequence ID" value="NZ_BSSQ01000014.1"/>
</dbReference>
<comment type="caution">
    <text evidence="1">The sequence shown here is derived from an EMBL/GenBank/DDBJ whole genome shotgun (WGS) entry which is preliminary data.</text>
</comment>
<accession>A0ABQ6GDI9</accession>
<protein>
    <recommendedName>
        <fullName evidence="3">DUF2642 domain-containing protein</fullName>
    </recommendedName>
</protein>
<evidence type="ECO:0000313" key="2">
    <source>
        <dbReference type="Proteomes" id="UP001157114"/>
    </source>
</evidence>
<reference evidence="1 2" key="1">
    <citation type="submission" date="2023-03" db="EMBL/GenBank/DDBJ databases">
        <title>Draft genome sequence of the bacteria which degrade cell wall of Tricholomamatutake.</title>
        <authorList>
            <person name="Konishi Y."/>
            <person name="Fukuta Y."/>
            <person name="Shirasaka N."/>
        </authorList>
    </citation>
    <scope>NUCLEOTIDE SEQUENCE [LARGE SCALE GENOMIC DNA]</scope>
    <source>
        <strain evidence="2">mu1</strain>
    </source>
</reference>
<organism evidence="1 2">
    <name type="scientific">Paenibacillus glycanilyticus</name>
    <dbReference type="NCBI Taxonomy" id="126569"/>
    <lineage>
        <taxon>Bacteria</taxon>
        <taxon>Bacillati</taxon>
        <taxon>Bacillota</taxon>
        <taxon>Bacilli</taxon>
        <taxon>Bacillales</taxon>
        <taxon>Paenibacillaceae</taxon>
        <taxon>Paenibacillus</taxon>
    </lineage>
</organism>
<evidence type="ECO:0000313" key="1">
    <source>
        <dbReference type="EMBL" id="GLX69019.1"/>
    </source>
</evidence>
<dbReference type="EMBL" id="BSSQ01000014">
    <property type="protein sequence ID" value="GLX69019.1"/>
    <property type="molecule type" value="Genomic_DNA"/>
</dbReference>